<evidence type="ECO:0000313" key="11">
    <source>
        <dbReference type="EMBL" id="KAK0502446.1"/>
    </source>
</evidence>
<evidence type="ECO:0000256" key="8">
    <source>
        <dbReference type="SAM" id="Coils"/>
    </source>
</evidence>
<feature type="region of interest" description="Disordered" evidence="9">
    <location>
        <begin position="1"/>
        <end position="35"/>
    </location>
</feature>
<evidence type="ECO:0000256" key="4">
    <source>
        <dbReference type="ARBA" id="ARBA00022771"/>
    </source>
</evidence>
<keyword evidence="6" id="KW-0539">Nucleus</keyword>
<accession>A0AA39QIH5</accession>
<dbReference type="Proteomes" id="UP001175228">
    <property type="component" value="Unassembled WGS sequence"/>
</dbReference>
<sequence length="289" mass="32038">MSRSPSPMNTPSPVYSETSESEAAEEEEEKGEEDTATCLWGECGRVFTHLPSLIEHIHVDHVGVNKSNYFCDWATCNRRGIPQTSRFALTSHLRSHTKEKPFVCPLPECDKSFTRSDALAKHLRHQHKQSPPAPGRGGSRKRKRNPDDIEVAPSVSTRSQTPTLGTFSLFDLPALSEVGGEDDEGYKSSGSSSDVIPPHLRVHLEPGTGRILGRSQEQVLYLLMKAKMRYAQEQNEALQEELRVVRVEMRREREEKERVVDCVLRGLFGGKADEFLVVAEAAGGVGGGS</sequence>
<name>A0AA39QIH5_9AGAR</name>
<dbReference type="FunFam" id="3.30.160.60:FF:000201">
    <property type="entry name" value="C2H2 finger domain protein (Gli3)"/>
    <property type="match status" value="1"/>
</dbReference>
<dbReference type="SMART" id="SM00355">
    <property type="entry name" value="ZnF_C2H2"/>
    <property type="match status" value="3"/>
</dbReference>
<feature type="coiled-coil region" evidence="8">
    <location>
        <begin position="221"/>
        <end position="255"/>
    </location>
</feature>
<dbReference type="GO" id="GO:0005634">
    <property type="term" value="C:nucleus"/>
    <property type="evidence" value="ECO:0007669"/>
    <property type="project" value="UniProtKB-SubCell"/>
</dbReference>
<organism evidence="11 12">
    <name type="scientific">Armillaria luteobubalina</name>
    <dbReference type="NCBI Taxonomy" id="153913"/>
    <lineage>
        <taxon>Eukaryota</taxon>
        <taxon>Fungi</taxon>
        <taxon>Dikarya</taxon>
        <taxon>Basidiomycota</taxon>
        <taxon>Agaricomycotina</taxon>
        <taxon>Agaricomycetes</taxon>
        <taxon>Agaricomycetidae</taxon>
        <taxon>Agaricales</taxon>
        <taxon>Marasmiineae</taxon>
        <taxon>Physalacriaceae</taxon>
        <taxon>Armillaria</taxon>
    </lineage>
</organism>
<evidence type="ECO:0000256" key="2">
    <source>
        <dbReference type="ARBA" id="ARBA00022723"/>
    </source>
</evidence>
<dbReference type="PROSITE" id="PS00028">
    <property type="entry name" value="ZINC_FINGER_C2H2_1"/>
    <property type="match status" value="2"/>
</dbReference>
<evidence type="ECO:0000256" key="1">
    <source>
        <dbReference type="ARBA" id="ARBA00004123"/>
    </source>
</evidence>
<comment type="caution">
    <text evidence="11">The sequence shown here is derived from an EMBL/GenBank/DDBJ whole genome shotgun (WGS) entry which is preliminary data.</text>
</comment>
<feature type="compositionally biased region" description="Polar residues" evidence="9">
    <location>
        <begin position="1"/>
        <end position="15"/>
    </location>
</feature>
<evidence type="ECO:0000259" key="10">
    <source>
        <dbReference type="PROSITE" id="PS50157"/>
    </source>
</evidence>
<keyword evidence="5" id="KW-0862">Zinc</keyword>
<keyword evidence="12" id="KW-1185">Reference proteome</keyword>
<feature type="compositionally biased region" description="Polar residues" evidence="9">
    <location>
        <begin position="154"/>
        <end position="164"/>
    </location>
</feature>
<dbReference type="GO" id="GO:0000981">
    <property type="term" value="F:DNA-binding transcription factor activity, RNA polymerase II-specific"/>
    <property type="evidence" value="ECO:0007669"/>
    <property type="project" value="TreeGrafter"/>
</dbReference>
<evidence type="ECO:0000313" key="12">
    <source>
        <dbReference type="Proteomes" id="UP001175228"/>
    </source>
</evidence>
<reference evidence="11" key="1">
    <citation type="submission" date="2023-06" db="EMBL/GenBank/DDBJ databases">
        <authorList>
            <consortium name="Lawrence Berkeley National Laboratory"/>
            <person name="Ahrendt S."/>
            <person name="Sahu N."/>
            <person name="Indic B."/>
            <person name="Wong-Bajracharya J."/>
            <person name="Merenyi Z."/>
            <person name="Ke H.-M."/>
            <person name="Monk M."/>
            <person name="Kocsube S."/>
            <person name="Drula E."/>
            <person name="Lipzen A."/>
            <person name="Balint B."/>
            <person name="Henrissat B."/>
            <person name="Andreopoulos B."/>
            <person name="Martin F.M."/>
            <person name="Harder C.B."/>
            <person name="Rigling D."/>
            <person name="Ford K.L."/>
            <person name="Foster G.D."/>
            <person name="Pangilinan J."/>
            <person name="Papanicolaou A."/>
            <person name="Barry K."/>
            <person name="LaButti K."/>
            <person name="Viragh M."/>
            <person name="Koriabine M."/>
            <person name="Yan M."/>
            <person name="Riley R."/>
            <person name="Champramary S."/>
            <person name="Plett K.L."/>
            <person name="Tsai I.J."/>
            <person name="Slot J."/>
            <person name="Sipos G."/>
            <person name="Plett J."/>
            <person name="Nagy L.G."/>
            <person name="Grigoriev I.V."/>
        </authorList>
    </citation>
    <scope>NUCLEOTIDE SEQUENCE</scope>
    <source>
        <strain evidence="11">HWK02</strain>
    </source>
</reference>
<dbReference type="PANTHER" id="PTHR45718:SF4">
    <property type="entry name" value="TRANSCRIPTIONAL ACTIVATOR CUBITUS INTERRUPTUS"/>
    <property type="match status" value="1"/>
</dbReference>
<dbReference type="AlphaFoldDB" id="A0AA39QIH5"/>
<dbReference type="SUPFAM" id="SSF57667">
    <property type="entry name" value="beta-beta-alpha zinc fingers"/>
    <property type="match status" value="2"/>
</dbReference>
<dbReference type="InterPro" id="IPR013087">
    <property type="entry name" value="Znf_C2H2_type"/>
</dbReference>
<keyword evidence="8" id="KW-0175">Coiled coil</keyword>
<feature type="domain" description="C2H2-type" evidence="10">
    <location>
        <begin position="102"/>
        <end position="132"/>
    </location>
</feature>
<evidence type="ECO:0000256" key="3">
    <source>
        <dbReference type="ARBA" id="ARBA00022737"/>
    </source>
</evidence>
<keyword evidence="4 7" id="KW-0863">Zinc-finger</keyword>
<feature type="domain" description="C2H2-type" evidence="10">
    <location>
        <begin position="36"/>
        <end position="66"/>
    </location>
</feature>
<dbReference type="Pfam" id="PF00096">
    <property type="entry name" value="zf-C2H2"/>
    <property type="match status" value="1"/>
</dbReference>
<dbReference type="GO" id="GO:0000978">
    <property type="term" value="F:RNA polymerase II cis-regulatory region sequence-specific DNA binding"/>
    <property type="evidence" value="ECO:0007669"/>
    <property type="project" value="TreeGrafter"/>
</dbReference>
<feature type="compositionally biased region" description="Acidic residues" evidence="9">
    <location>
        <begin position="19"/>
        <end position="35"/>
    </location>
</feature>
<dbReference type="PROSITE" id="PS50157">
    <property type="entry name" value="ZINC_FINGER_C2H2_2"/>
    <property type="match status" value="2"/>
</dbReference>
<proteinExistence type="predicted"/>
<dbReference type="EMBL" id="JAUEPU010000005">
    <property type="protein sequence ID" value="KAK0502446.1"/>
    <property type="molecule type" value="Genomic_DNA"/>
</dbReference>
<dbReference type="InterPro" id="IPR036236">
    <property type="entry name" value="Znf_C2H2_sf"/>
</dbReference>
<gene>
    <name evidence="11" type="ORF">EDD18DRAFT_1140790</name>
</gene>
<feature type="region of interest" description="Disordered" evidence="9">
    <location>
        <begin position="122"/>
        <end position="164"/>
    </location>
</feature>
<keyword evidence="2" id="KW-0479">Metal-binding</keyword>
<evidence type="ECO:0000256" key="5">
    <source>
        <dbReference type="ARBA" id="ARBA00022833"/>
    </source>
</evidence>
<dbReference type="PANTHER" id="PTHR45718">
    <property type="entry name" value="TRANSCRIPTIONAL ACTIVATOR CUBITUS INTERRUPTUS"/>
    <property type="match status" value="1"/>
</dbReference>
<evidence type="ECO:0000256" key="6">
    <source>
        <dbReference type="ARBA" id="ARBA00023242"/>
    </source>
</evidence>
<evidence type="ECO:0000256" key="7">
    <source>
        <dbReference type="PROSITE-ProRule" id="PRU00042"/>
    </source>
</evidence>
<dbReference type="Gene3D" id="3.30.160.60">
    <property type="entry name" value="Classic Zinc Finger"/>
    <property type="match status" value="2"/>
</dbReference>
<dbReference type="InterPro" id="IPR043359">
    <property type="entry name" value="GLI-like"/>
</dbReference>
<evidence type="ECO:0000256" key="9">
    <source>
        <dbReference type="SAM" id="MobiDB-lite"/>
    </source>
</evidence>
<dbReference type="GO" id="GO:0008270">
    <property type="term" value="F:zinc ion binding"/>
    <property type="evidence" value="ECO:0007669"/>
    <property type="project" value="UniProtKB-KW"/>
</dbReference>
<keyword evidence="3" id="KW-0677">Repeat</keyword>
<comment type="subcellular location">
    <subcellularLocation>
        <location evidence="1">Nucleus</location>
    </subcellularLocation>
</comment>
<protein>
    <recommendedName>
        <fullName evidence="10">C2H2-type domain-containing protein</fullName>
    </recommendedName>
</protein>